<evidence type="ECO:0000256" key="6">
    <source>
        <dbReference type="RuleBase" id="RU003355"/>
    </source>
</evidence>
<evidence type="ECO:0000259" key="9">
    <source>
        <dbReference type="Pfam" id="PF00082"/>
    </source>
</evidence>
<evidence type="ECO:0000256" key="1">
    <source>
        <dbReference type="ARBA" id="ARBA00011073"/>
    </source>
</evidence>
<dbReference type="RefSeq" id="WP_192278152.1">
    <property type="nucleotide sequence ID" value="NZ_JACZDF010000002.1"/>
</dbReference>
<dbReference type="PROSITE" id="PS00137">
    <property type="entry name" value="SUBTILASE_HIS"/>
    <property type="match status" value="1"/>
</dbReference>
<dbReference type="InterPro" id="IPR036852">
    <property type="entry name" value="Peptidase_S8/S53_dom_sf"/>
</dbReference>
<evidence type="ECO:0000256" key="8">
    <source>
        <dbReference type="SAM" id="SignalP"/>
    </source>
</evidence>
<dbReference type="InterPro" id="IPR023828">
    <property type="entry name" value="Peptidase_S8_Ser-AS"/>
</dbReference>
<keyword evidence="2 5" id="KW-0645">Protease</keyword>
<dbReference type="InterPro" id="IPR034213">
    <property type="entry name" value="S8_Vpr-like"/>
</dbReference>
<gene>
    <name evidence="10" type="ORF">IGS67_04015</name>
</gene>
<dbReference type="PANTHER" id="PTHR43806:SF11">
    <property type="entry name" value="CEREVISIN-RELATED"/>
    <property type="match status" value="1"/>
</dbReference>
<feature type="active site" description="Charge relay system" evidence="5">
    <location>
        <position position="268"/>
    </location>
</feature>
<sequence length="1123" mass="113798">MTSRASQRPGAWLVTTVTAALALGTVGAATTAAAADDPGGTASPAPTAAPRALGKDAKILGGLGTLTGTRSVFVQLTGDGAADAAAAATGATAKRKAVKDRRAAVGRTADSVLAEARRTDKRATALYEVANAVPGVAIRADVDTLVQLADRTDVVAIMPIIPKKPTNAGATALTRALRTWQDLGETGEGVTIGVIDTGIDYTHAGFGGTGTVAAYEAALAASSGPWTPTAKVVGGYDFVGDNYNADPDADDYQPVPHPDPNPLDCQGHGSHVAGTAAGQGVLADGTTFTGDYSSLTEAGLLDMTVGPGVAPDASLYALKVFGCTGSTNEVIAALDHALDPNGDGDLSDRLDVVNLSLGSDYGVADDPENLVIDKLAKHGVMPVLSAGNNGDLTDTGGSPGNAVRGLAVASSVDPFQLRDGLRVDAPADVAGIASGQFSVAYDWSSAPVSGDVVVLGGANADGCTALSAADAAKVAGKVAWLTWDDNDATRRCGSAGRANNVTAAGAIGSIFTSGLDVFGAGISGNAAIPIIQLPATQTARLQPAALAGTLRVTFDGSLQGTIKDVTPSIADTISSFTSRGVRGSLGVVKPDVAAPGDTITSVGMGTGSGSLTINGTSMAAPHVAGIAALVRATHPSWDVERIKAAIMNTATHALRTADGTIYGPARVGAGRVDALSAVTTDLVAYASAGSGAVSASFGVVAAPVTKRTVTERRTVTVRNTGRTTKDVRVTYVAATTQPGVRYTVSPSSVRVRAGGTAKVTVTMTVQPSKLRRTIDPTMDATQVNPYTGGTEARQFVADASGRIVLTARGDELRVPVYGAAKPTSRTTASVQTSKKSDPAIRLRGTGVDQGSGSSAYTSLASVLTLGETSGRLPRCSATVTTGCVSIASERAGDLRYVGAGAVAGPGGYSDGLLWFGLATWGDWATIGNTTIPYVDFDVDGDGRADYEVFVQNAPGTDLLEALLVDLRTGAPVSIIPANFAEGDTETNVFDSNVLLIPVDPAAIGMPAGATSFPITYQLGMFSGYTGDDIDTTGAIRYDVADPDVVVDSPLYVDAPGTIGYTLGSGAAKGTKALVVHLHGAEGARAEVLSLPKASSPTKPPKGKKHHKEREHLTRSKGHHSFVK</sequence>
<reference evidence="10 11" key="1">
    <citation type="submission" date="2020-09" db="EMBL/GenBank/DDBJ databases">
        <title>Flavimobilis rhizosphaerae sp. nov., isolated from rhizosphere soil of Spartina alterniflora.</title>
        <authorList>
            <person name="Hanqin C."/>
        </authorList>
    </citation>
    <scope>NUCLEOTIDE SEQUENCE [LARGE SCALE GENOMIC DNA]</scope>
    <source>
        <strain evidence="10 11">GY 10621</strain>
    </source>
</reference>
<feature type="active site" description="Charge relay system" evidence="5">
    <location>
        <position position="196"/>
    </location>
</feature>
<feature type="region of interest" description="Disordered" evidence="7">
    <location>
        <begin position="1086"/>
        <end position="1123"/>
    </location>
</feature>
<dbReference type="InterPro" id="IPR050131">
    <property type="entry name" value="Peptidase_S8_subtilisin-like"/>
</dbReference>
<dbReference type="InterPro" id="IPR000209">
    <property type="entry name" value="Peptidase_S8/S53_dom"/>
</dbReference>
<dbReference type="CDD" id="cd07474">
    <property type="entry name" value="Peptidases_S8_subtilisin_Vpr-like"/>
    <property type="match status" value="1"/>
</dbReference>
<dbReference type="PANTHER" id="PTHR43806">
    <property type="entry name" value="PEPTIDASE S8"/>
    <property type="match status" value="1"/>
</dbReference>
<dbReference type="Gene3D" id="3.40.50.200">
    <property type="entry name" value="Peptidase S8/S53 domain"/>
    <property type="match status" value="2"/>
</dbReference>
<evidence type="ECO:0000256" key="7">
    <source>
        <dbReference type="SAM" id="MobiDB-lite"/>
    </source>
</evidence>
<evidence type="ECO:0000256" key="4">
    <source>
        <dbReference type="ARBA" id="ARBA00022825"/>
    </source>
</evidence>
<keyword evidence="3 5" id="KW-0378">Hydrolase</keyword>
<dbReference type="EMBL" id="JACZDF010000002">
    <property type="protein sequence ID" value="MBD9698662.1"/>
    <property type="molecule type" value="Genomic_DNA"/>
</dbReference>
<dbReference type="InterPro" id="IPR022398">
    <property type="entry name" value="Peptidase_S8_His-AS"/>
</dbReference>
<dbReference type="PROSITE" id="PS51892">
    <property type="entry name" value="SUBTILASE"/>
    <property type="match status" value="1"/>
</dbReference>
<evidence type="ECO:0000313" key="10">
    <source>
        <dbReference type="EMBL" id="MBD9698662.1"/>
    </source>
</evidence>
<dbReference type="Pfam" id="PF00082">
    <property type="entry name" value="Peptidase_S8"/>
    <property type="match status" value="1"/>
</dbReference>
<feature type="domain" description="Peptidase S8/S53" evidence="9">
    <location>
        <begin position="187"/>
        <end position="658"/>
    </location>
</feature>
<keyword evidence="8" id="KW-0732">Signal</keyword>
<dbReference type="InterPro" id="IPR023827">
    <property type="entry name" value="Peptidase_S8_Asp-AS"/>
</dbReference>
<proteinExistence type="inferred from homology"/>
<dbReference type="PROSITE" id="PS00136">
    <property type="entry name" value="SUBTILASE_ASP"/>
    <property type="match status" value="1"/>
</dbReference>
<dbReference type="PROSITE" id="PS00138">
    <property type="entry name" value="SUBTILASE_SER"/>
    <property type="match status" value="1"/>
</dbReference>
<evidence type="ECO:0000256" key="5">
    <source>
        <dbReference type="PROSITE-ProRule" id="PRU01240"/>
    </source>
</evidence>
<protein>
    <submittedName>
        <fullName evidence="10">S8 family serine peptidase</fullName>
    </submittedName>
</protein>
<dbReference type="InterPro" id="IPR015500">
    <property type="entry name" value="Peptidase_S8_subtilisin-rel"/>
</dbReference>
<name>A0ABR9DNF8_9MICO</name>
<comment type="caution">
    <text evidence="10">The sequence shown here is derived from an EMBL/GenBank/DDBJ whole genome shotgun (WGS) entry which is preliminary data.</text>
</comment>
<keyword evidence="11" id="KW-1185">Reference proteome</keyword>
<dbReference type="PRINTS" id="PR00723">
    <property type="entry name" value="SUBTILISIN"/>
</dbReference>
<dbReference type="Proteomes" id="UP000642107">
    <property type="component" value="Unassembled WGS sequence"/>
</dbReference>
<organism evidence="10 11">
    <name type="scientific">Flavimobilis rhizosphaerae</name>
    <dbReference type="NCBI Taxonomy" id="2775421"/>
    <lineage>
        <taxon>Bacteria</taxon>
        <taxon>Bacillati</taxon>
        <taxon>Actinomycetota</taxon>
        <taxon>Actinomycetes</taxon>
        <taxon>Micrococcales</taxon>
        <taxon>Jonesiaceae</taxon>
        <taxon>Flavimobilis</taxon>
    </lineage>
</organism>
<evidence type="ECO:0000313" key="11">
    <source>
        <dbReference type="Proteomes" id="UP000642107"/>
    </source>
</evidence>
<accession>A0ABR9DNF8</accession>
<feature type="active site" description="Charge relay system" evidence="5">
    <location>
        <position position="617"/>
    </location>
</feature>
<keyword evidence="4 5" id="KW-0720">Serine protease</keyword>
<comment type="similarity">
    <text evidence="1 5 6">Belongs to the peptidase S8 family.</text>
</comment>
<evidence type="ECO:0000256" key="3">
    <source>
        <dbReference type="ARBA" id="ARBA00022801"/>
    </source>
</evidence>
<feature type="chain" id="PRO_5046934919" evidence="8">
    <location>
        <begin position="29"/>
        <end position="1123"/>
    </location>
</feature>
<feature type="compositionally biased region" description="Basic residues" evidence="7">
    <location>
        <begin position="1100"/>
        <end position="1123"/>
    </location>
</feature>
<dbReference type="SUPFAM" id="SSF52743">
    <property type="entry name" value="Subtilisin-like"/>
    <property type="match status" value="1"/>
</dbReference>
<evidence type="ECO:0000256" key="2">
    <source>
        <dbReference type="ARBA" id="ARBA00022670"/>
    </source>
</evidence>
<feature type="signal peptide" evidence="8">
    <location>
        <begin position="1"/>
        <end position="28"/>
    </location>
</feature>